<dbReference type="InterPro" id="IPR037185">
    <property type="entry name" value="EmrE-like"/>
</dbReference>
<feature type="transmembrane region" description="Helical" evidence="7">
    <location>
        <begin position="290"/>
        <end position="311"/>
    </location>
</feature>
<comment type="similarity">
    <text evidence="2">Belongs to the EamA transporter family.</text>
</comment>
<feature type="transmembrane region" description="Helical" evidence="7">
    <location>
        <begin position="145"/>
        <end position="164"/>
    </location>
</feature>
<comment type="subcellular location">
    <subcellularLocation>
        <location evidence="1">Membrane</location>
        <topology evidence="1">Multi-pass membrane protein</topology>
    </subcellularLocation>
</comment>
<organism evidence="9 10">
    <name type="scientific">Herbiconiux aconitum</name>
    <dbReference type="NCBI Taxonomy" id="2970913"/>
    <lineage>
        <taxon>Bacteria</taxon>
        <taxon>Bacillati</taxon>
        <taxon>Actinomycetota</taxon>
        <taxon>Actinomycetes</taxon>
        <taxon>Micrococcales</taxon>
        <taxon>Microbacteriaceae</taxon>
        <taxon>Herbiconiux</taxon>
    </lineage>
</organism>
<feature type="transmembrane region" description="Helical" evidence="7">
    <location>
        <begin position="173"/>
        <end position="191"/>
    </location>
</feature>
<comment type="caution">
    <text evidence="9">The sequence shown here is derived from an EMBL/GenBank/DDBJ whole genome shotgun (WGS) entry which is preliminary data.</text>
</comment>
<feature type="domain" description="EamA" evidence="8">
    <location>
        <begin position="57"/>
        <end position="187"/>
    </location>
</feature>
<dbReference type="RefSeq" id="WP_259504726.1">
    <property type="nucleotide sequence ID" value="NZ_JANLCM010000001.1"/>
</dbReference>
<evidence type="ECO:0000256" key="6">
    <source>
        <dbReference type="SAM" id="MobiDB-lite"/>
    </source>
</evidence>
<dbReference type="Pfam" id="PF00892">
    <property type="entry name" value="EamA"/>
    <property type="match status" value="2"/>
</dbReference>
<dbReference type="EMBL" id="JANLCM010000001">
    <property type="protein sequence ID" value="MCS5716964.1"/>
    <property type="molecule type" value="Genomic_DNA"/>
</dbReference>
<dbReference type="PANTHER" id="PTHR32322">
    <property type="entry name" value="INNER MEMBRANE TRANSPORTER"/>
    <property type="match status" value="1"/>
</dbReference>
<feature type="region of interest" description="Disordered" evidence="6">
    <location>
        <begin position="1"/>
        <end position="49"/>
    </location>
</feature>
<feature type="transmembrane region" description="Helical" evidence="7">
    <location>
        <begin position="230"/>
        <end position="252"/>
    </location>
</feature>
<dbReference type="PANTHER" id="PTHR32322:SF2">
    <property type="entry name" value="EAMA DOMAIN-CONTAINING PROTEIN"/>
    <property type="match status" value="1"/>
</dbReference>
<feature type="compositionally biased region" description="Low complexity" evidence="6">
    <location>
        <begin position="1"/>
        <end position="16"/>
    </location>
</feature>
<feature type="transmembrane region" description="Helical" evidence="7">
    <location>
        <begin position="119"/>
        <end position="139"/>
    </location>
</feature>
<sequence>MKDDSSATAALTAPLSRKAAGASGPATTRDAVAPASASPAPPPPASAAARARGLTAPGLAWGFLGVLAFSFTLPFTRIAVATLDPIMVSAGRAVVAAALAAIVLLVTRTSLPPRAVWPRILVVAAGVVVGFPMLTSFALQTSPASHGAVVIGLLPAATAVVAVVRGRERPSRLFWLASIAGAAAVVAFTLISGGGFGGVHISDLLLLGAVIAAAVGYAEGGLLSREIGSWQVICWALVVAAPVMAVLTGISVVQHPPTAPLDGWLAFAYVSAISMFLGFFAWYRGLGIGPIASVSQIQLVQPVLTIVWAALLLGEPLTPLTIVGALAVIVCAAAAVRSRVRR</sequence>
<keyword evidence="3 7" id="KW-0812">Transmembrane</keyword>
<protein>
    <submittedName>
        <fullName evidence="9">DMT family transporter</fullName>
    </submittedName>
</protein>
<evidence type="ECO:0000256" key="5">
    <source>
        <dbReference type="ARBA" id="ARBA00023136"/>
    </source>
</evidence>
<accession>A0ABT2GL60</accession>
<evidence type="ECO:0000313" key="9">
    <source>
        <dbReference type="EMBL" id="MCS5716964.1"/>
    </source>
</evidence>
<evidence type="ECO:0000256" key="2">
    <source>
        <dbReference type="ARBA" id="ARBA00007362"/>
    </source>
</evidence>
<evidence type="ECO:0000313" key="10">
    <source>
        <dbReference type="Proteomes" id="UP001165584"/>
    </source>
</evidence>
<feature type="transmembrane region" description="Helical" evidence="7">
    <location>
        <begin position="197"/>
        <end position="218"/>
    </location>
</feature>
<feature type="transmembrane region" description="Helical" evidence="7">
    <location>
        <begin position="86"/>
        <end position="107"/>
    </location>
</feature>
<keyword evidence="4 7" id="KW-1133">Transmembrane helix</keyword>
<dbReference type="Proteomes" id="UP001165584">
    <property type="component" value="Unassembled WGS sequence"/>
</dbReference>
<reference evidence="9" key="1">
    <citation type="submission" date="2022-08" db="EMBL/GenBank/DDBJ databases">
        <authorList>
            <person name="Deng Y."/>
            <person name="Han X.-F."/>
            <person name="Zhang Y.-Q."/>
        </authorList>
    </citation>
    <scope>NUCLEOTIDE SEQUENCE</scope>
    <source>
        <strain evidence="9">CPCC 205763</strain>
    </source>
</reference>
<name>A0ABT2GL60_9MICO</name>
<evidence type="ECO:0000256" key="7">
    <source>
        <dbReference type="SAM" id="Phobius"/>
    </source>
</evidence>
<feature type="transmembrane region" description="Helical" evidence="7">
    <location>
        <begin position="59"/>
        <end position="80"/>
    </location>
</feature>
<dbReference type="InterPro" id="IPR050638">
    <property type="entry name" value="AA-Vitamin_Transporters"/>
</dbReference>
<feature type="domain" description="EamA" evidence="8">
    <location>
        <begin position="202"/>
        <end position="332"/>
    </location>
</feature>
<proteinExistence type="inferred from homology"/>
<feature type="transmembrane region" description="Helical" evidence="7">
    <location>
        <begin position="317"/>
        <end position="336"/>
    </location>
</feature>
<evidence type="ECO:0000256" key="4">
    <source>
        <dbReference type="ARBA" id="ARBA00022989"/>
    </source>
</evidence>
<evidence type="ECO:0000259" key="8">
    <source>
        <dbReference type="Pfam" id="PF00892"/>
    </source>
</evidence>
<dbReference type="SUPFAM" id="SSF103481">
    <property type="entry name" value="Multidrug resistance efflux transporter EmrE"/>
    <property type="match status" value="2"/>
</dbReference>
<dbReference type="InterPro" id="IPR000620">
    <property type="entry name" value="EamA_dom"/>
</dbReference>
<feature type="transmembrane region" description="Helical" evidence="7">
    <location>
        <begin position="264"/>
        <end position="283"/>
    </location>
</feature>
<evidence type="ECO:0000256" key="3">
    <source>
        <dbReference type="ARBA" id="ARBA00022692"/>
    </source>
</evidence>
<gene>
    <name evidence="9" type="ORF">N1027_02335</name>
</gene>
<keyword evidence="10" id="KW-1185">Reference proteome</keyword>
<evidence type="ECO:0000256" key="1">
    <source>
        <dbReference type="ARBA" id="ARBA00004141"/>
    </source>
</evidence>
<keyword evidence="5 7" id="KW-0472">Membrane</keyword>